<keyword evidence="8 11" id="KW-1133">Transmembrane helix</keyword>
<dbReference type="PANTHER" id="PTHR42798">
    <property type="entry name" value="LIPOPROTEIN-RELEASING SYSTEM ATP-BINDING PROTEIN LOLD"/>
    <property type="match status" value="1"/>
</dbReference>
<evidence type="ECO:0000313" key="14">
    <source>
        <dbReference type="Proteomes" id="UP001370590"/>
    </source>
</evidence>
<dbReference type="GO" id="GO:0005524">
    <property type="term" value="F:ATP binding"/>
    <property type="evidence" value="ECO:0007669"/>
    <property type="project" value="UniProtKB-KW"/>
</dbReference>
<dbReference type="SUPFAM" id="SSF52540">
    <property type="entry name" value="P-loop containing nucleoside triphosphate hydrolases"/>
    <property type="match status" value="1"/>
</dbReference>
<keyword evidence="4" id="KW-0997">Cell inner membrane</keyword>
<dbReference type="Proteomes" id="UP001370590">
    <property type="component" value="Unassembled WGS sequence"/>
</dbReference>
<dbReference type="Pfam" id="PF02687">
    <property type="entry name" value="FtsX"/>
    <property type="match status" value="1"/>
</dbReference>
<evidence type="ECO:0000256" key="10">
    <source>
        <dbReference type="ARBA" id="ARBA00038388"/>
    </source>
</evidence>
<feature type="transmembrane region" description="Helical" evidence="11">
    <location>
        <begin position="519"/>
        <end position="544"/>
    </location>
</feature>
<dbReference type="InterPro" id="IPR027417">
    <property type="entry name" value="P-loop_NTPase"/>
</dbReference>
<dbReference type="InterPro" id="IPR017911">
    <property type="entry name" value="MacB-like_ATP-bd"/>
</dbReference>
<evidence type="ECO:0000256" key="9">
    <source>
        <dbReference type="ARBA" id="ARBA00023136"/>
    </source>
</evidence>
<evidence type="ECO:0000256" key="1">
    <source>
        <dbReference type="ARBA" id="ARBA00004429"/>
    </source>
</evidence>
<gene>
    <name evidence="13" type="ORF">R4146_02835</name>
</gene>
<evidence type="ECO:0000256" key="2">
    <source>
        <dbReference type="ARBA" id="ARBA00022448"/>
    </source>
</evidence>
<dbReference type="CDD" id="cd03255">
    <property type="entry name" value="ABC_MJ0796_LolCDE_FtsE"/>
    <property type="match status" value="1"/>
</dbReference>
<keyword evidence="3" id="KW-1003">Cell membrane</keyword>
<accession>A0ABU8SJM6</accession>
<dbReference type="PANTHER" id="PTHR42798:SF6">
    <property type="entry name" value="CELL DIVISION ATP-BINDING PROTEIN FTSE"/>
    <property type="match status" value="1"/>
</dbReference>
<keyword evidence="6" id="KW-0547">Nucleotide-binding</keyword>
<dbReference type="PROSITE" id="PS50893">
    <property type="entry name" value="ABC_TRANSPORTER_2"/>
    <property type="match status" value="1"/>
</dbReference>
<comment type="subcellular location">
    <subcellularLocation>
        <location evidence="1">Cell inner membrane</location>
        <topology evidence="1">Multi-pass membrane protein</topology>
    </subcellularLocation>
</comment>
<protein>
    <submittedName>
        <fullName evidence="13">ATP-binding cassette domain-containing protein</fullName>
    </submittedName>
</protein>
<dbReference type="InterPro" id="IPR025857">
    <property type="entry name" value="MacB_PCD"/>
</dbReference>
<keyword evidence="2" id="KW-0813">Transport</keyword>
<sequence>MALLELKDIQKSYYLGKEEFKVLKGISLKFNHGEFVSLLGESGGGKSTLMNIIGGLDSNYQGDVFLNGKSLKHDTDKQLDEYRRKTIGFIFQNFNLIGHMTILGNVQVALEMSDLSHAEQVKRATQLLERVGLGEHIHKHPNQLSGGQKQRVAIARALASDPDIIIADEPTGALDAQNTDEILKLLDEIASEGKLVLTVTHSDKVAAYGTRVVHMANGQIDSDKKLRDSYDKEPSNGMKLHPLRMIDTFKMAFQQMSYNLKRNLLIIFGGAIGIFSVIFMLGLGNGIKGYINHQIYSQINPNSVQVTKGKNGSGTDTSAMLKSNVTDKDISKLKDVKNVKQVEKGAMAVSPQLTYNGKTTQGQILQTYNSTILSNTIKQGTKPTALNTVLLPKSVAQKIKSNYKSLVGKNIKLSFAFLGNNGQQSLMTKSVKVSGIYDSASPIISVSYDTLKGIYKDNKQTLKTNFVTADIKGGVANVNPTQDKIKALKSSNGKKDFQITGAGSIVSTLNTYISLAVNVLAAIAGISLLVSAIMIIVVLYISVAERTKEIGILRALGVTKGNVRGLFFSEALLLGLFSSISATIVAYLIQWGINSAASGAIDYSIIQITPGNAIFGIVIAVIINLLAALLPAGRAAKLDPIESLSAE</sequence>
<dbReference type="InterPro" id="IPR003593">
    <property type="entry name" value="AAA+_ATPase"/>
</dbReference>
<keyword evidence="7 13" id="KW-0067">ATP-binding</keyword>
<dbReference type="Gene3D" id="3.40.50.300">
    <property type="entry name" value="P-loop containing nucleotide triphosphate hydrolases"/>
    <property type="match status" value="1"/>
</dbReference>
<proteinExistence type="inferred from homology"/>
<evidence type="ECO:0000256" key="4">
    <source>
        <dbReference type="ARBA" id="ARBA00022519"/>
    </source>
</evidence>
<evidence type="ECO:0000256" key="11">
    <source>
        <dbReference type="SAM" id="Phobius"/>
    </source>
</evidence>
<feature type="transmembrane region" description="Helical" evidence="11">
    <location>
        <begin position="565"/>
        <end position="593"/>
    </location>
</feature>
<feature type="domain" description="ABC transporter" evidence="12">
    <location>
        <begin position="4"/>
        <end position="242"/>
    </location>
</feature>
<evidence type="ECO:0000313" key="13">
    <source>
        <dbReference type="EMBL" id="MEJ6400116.1"/>
    </source>
</evidence>
<comment type="similarity">
    <text evidence="10">Belongs to the ABC transporter superfamily. Macrolide exporter (TC 3.A.1.122) family.</text>
</comment>
<dbReference type="InterPro" id="IPR003439">
    <property type="entry name" value="ABC_transporter-like_ATP-bd"/>
</dbReference>
<dbReference type="PROSITE" id="PS00211">
    <property type="entry name" value="ABC_TRANSPORTER_1"/>
    <property type="match status" value="1"/>
</dbReference>
<name>A0ABU8SJM6_9LACO</name>
<dbReference type="RefSeq" id="WP_339959936.1">
    <property type="nucleotide sequence ID" value="NZ_JAWMWH010000001.1"/>
</dbReference>
<dbReference type="Pfam" id="PF00005">
    <property type="entry name" value="ABC_tran"/>
    <property type="match status" value="1"/>
</dbReference>
<feature type="transmembrane region" description="Helical" evidence="11">
    <location>
        <begin position="264"/>
        <end position="284"/>
    </location>
</feature>
<dbReference type="Pfam" id="PF12704">
    <property type="entry name" value="MacB_PCD"/>
    <property type="match status" value="1"/>
</dbReference>
<keyword evidence="5 11" id="KW-0812">Transmembrane</keyword>
<dbReference type="InterPro" id="IPR003838">
    <property type="entry name" value="ABC3_permease_C"/>
</dbReference>
<keyword evidence="9 11" id="KW-0472">Membrane</keyword>
<evidence type="ECO:0000256" key="8">
    <source>
        <dbReference type="ARBA" id="ARBA00022989"/>
    </source>
</evidence>
<evidence type="ECO:0000256" key="5">
    <source>
        <dbReference type="ARBA" id="ARBA00022692"/>
    </source>
</evidence>
<evidence type="ECO:0000256" key="3">
    <source>
        <dbReference type="ARBA" id="ARBA00022475"/>
    </source>
</evidence>
<feature type="transmembrane region" description="Helical" evidence="11">
    <location>
        <begin position="613"/>
        <end position="632"/>
    </location>
</feature>
<dbReference type="EMBL" id="JAWMWH010000001">
    <property type="protein sequence ID" value="MEJ6400116.1"/>
    <property type="molecule type" value="Genomic_DNA"/>
</dbReference>
<evidence type="ECO:0000256" key="7">
    <source>
        <dbReference type="ARBA" id="ARBA00022840"/>
    </source>
</evidence>
<reference evidence="13 14" key="1">
    <citation type="submission" date="2023-10" db="EMBL/GenBank/DDBJ databases">
        <title>Nicoliella lavandulae sp. nov. isolated from Lavandula angustifolia flowers.</title>
        <authorList>
            <person name="Alcantara C."/>
            <person name="Zuniga M."/>
            <person name="Landete J.M."/>
            <person name="Monedero V."/>
        </authorList>
    </citation>
    <scope>NUCLEOTIDE SEQUENCE [LARGE SCALE GENOMIC DNA]</scope>
    <source>
        <strain evidence="13 14">Es01</strain>
    </source>
</reference>
<organism evidence="13 14">
    <name type="scientific">Nicoliella lavandulae</name>
    <dbReference type="NCBI Taxonomy" id="3082954"/>
    <lineage>
        <taxon>Bacteria</taxon>
        <taxon>Bacillati</taxon>
        <taxon>Bacillota</taxon>
        <taxon>Bacilli</taxon>
        <taxon>Lactobacillales</taxon>
        <taxon>Lactobacillaceae</taxon>
        <taxon>Nicoliella</taxon>
    </lineage>
</organism>
<dbReference type="InterPro" id="IPR017871">
    <property type="entry name" value="ABC_transporter-like_CS"/>
</dbReference>
<evidence type="ECO:0000256" key="6">
    <source>
        <dbReference type="ARBA" id="ARBA00022741"/>
    </source>
</evidence>
<evidence type="ECO:0000259" key="12">
    <source>
        <dbReference type="PROSITE" id="PS50893"/>
    </source>
</evidence>
<comment type="caution">
    <text evidence="13">The sequence shown here is derived from an EMBL/GenBank/DDBJ whole genome shotgun (WGS) entry which is preliminary data.</text>
</comment>
<dbReference type="SMART" id="SM00382">
    <property type="entry name" value="AAA"/>
    <property type="match status" value="1"/>
</dbReference>
<keyword evidence="14" id="KW-1185">Reference proteome</keyword>